<dbReference type="PANTHER" id="PTHR33116:SF76">
    <property type="entry name" value="DUF4283 DOMAIN-CONTAINING PROTEIN"/>
    <property type="match status" value="1"/>
</dbReference>
<gene>
    <name evidence="3" type="ORF">Tci_000746</name>
</gene>
<reference evidence="3" key="1">
    <citation type="journal article" date="2019" name="Sci. Rep.">
        <title>Draft genome of Tanacetum cinerariifolium, the natural source of mosquito coil.</title>
        <authorList>
            <person name="Yamashiro T."/>
            <person name="Shiraishi A."/>
            <person name="Satake H."/>
            <person name="Nakayama K."/>
        </authorList>
    </citation>
    <scope>NUCLEOTIDE SEQUENCE</scope>
</reference>
<dbReference type="AlphaFoldDB" id="A0A699GJA2"/>
<comment type="caution">
    <text evidence="3">The sequence shown here is derived from an EMBL/GenBank/DDBJ whole genome shotgun (WGS) entry which is preliminary data.</text>
</comment>
<organism evidence="3">
    <name type="scientific">Tanacetum cinerariifolium</name>
    <name type="common">Dalmatian daisy</name>
    <name type="synonym">Chrysanthemum cinerariifolium</name>
    <dbReference type="NCBI Taxonomy" id="118510"/>
    <lineage>
        <taxon>Eukaryota</taxon>
        <taxon>Viridiplantae</taxon>
        <taxon>Streptophyta</taxon>
        <taxon>Embryophyta</taxon>
        <taxon>Tracheophyta</taxon>
        <taxon>Spermatophyta</taxon>
        <taxon>Magnoliopsida</taxon>
        <taxon>eudicotyledons</taxon>
        <taxon>Gunneridae</taxon>
        <taxon>Pentapetalae</taxon>
        <taxon>asterids</taxon>
        <taxon>campanulids</taxon>
        <taxon>Asterales</taxon>
        <taxon>Asteraceae</taxon>
        <taxon>Asteroideae</taxon>
        <taxon>Anthemideae</taxon>
        <taxon>Anthemidinae</taxon>
        <taxon>Tanacetum</taxon>
    </lineage>
</organism>
<sequence length="461" mass="53493">MEYVHGTNEFEEKWSKLIDGFRLQNQKWMTNMFNLREMWLPISWVIESQIISCLRLVLSIPKSTTFFCNVLNALKASILSFMSFAEGTLPIKYLGVPLISSRLLYRDCKVLDEKLETREVVCLPYCEDGLGIRRLDDFNVALMTTYLGLAKASLNPDRIRPFIWHKINNGRSTSMWFDRWADSCPLPDMLTIRNIVCSGFSFSNTVSDLISNGTWRWPHDWSSRFPNVVNILVSEINNELDDVIVWHDVQGVFHRFSVAGAWDSLRLRADVVDWYHVIWFPHCIPRHALPMWLVIKEKLKTLDRLWQWDVWFQVHALTGMSSVPPRLMDVLEFLIPSKGSLEFQVRIVLFFPYPRFFPLGFSCKDEDKVAKFVQQLKTIKKEVKVQVPKPPSHKTGDVIEDIYAVEKPKQNHVNNPQGAINKGGRRGEYKKSRRQIALKAKTKQTEQPTRTDVAEEATNAS</sequence>
<dbReference type="Pfam" id="PF13966">
    <property type="entry name" value="zf-RVT"/>
    <property type="match status" value="1"/>
</dbReference>
<proteinExistence type="predicted"/>
<evidence type="ECO:0000313" key="3">
    <source>
        <dbReference type="EMBL" id="GEU28768.1"/>
    </source>
</evidence>
<feature type="domain" description="Reverse transcriptase zinc-binding" evidence="2">
    <location>
        <begin position="256"/>
        <end position="311"/>
    </location>
</feature>
<feature type="region of interest" description="Disordered" evidence="1">
    <location>
        <begin position="411"/>
        <end position="461"/>
    </location>
</feature>
<dbReference type="InterPro" id="IPR026960">
    <property type="entry name" value="RVT-Znf"/>
</dbReference>
<name>A0A699GJA2_TANCI</name>
<dbReference type="EMBL" id="BKCJ010000019">
    <property type="protein sequence ID" value="GEU28768.1"/>
    <property type="molecule type" value="Genomic_DNA"/>
</dbReference>
<dbReference type="PANTHER" id="PTHR33116">
    <property type="entry name" value="REVERSE TRANSCRIPTASE ZINC-BINDING DOMAIN-CONTAINING PROTEIN-RELATED-RELATED"/>
    <property type="match status" value="1"/>
</dbReference>
<protein>
    <recommendedName>
        <fullName evidence="2">Reverse transcriptase zinc-binding domain-containing protein</fullName>
    </recommendedName>
</protein>
<feature type="compositionally biased region" description="Basic residues" evidence="1">
    <location>
        <begin position="431"/>
        <end position="442"/>
    </location>
</feature>
<accession>A0A699GJA2</accession>
<evidence type="ECO:0000256" key="1">
    <source>
        <dbReference type="SAM" id="MobiDB-lite"/>
    </source>
</evidence>
<evidence type="ECO:0000259" key="2">
    <source>
        <dbReference type="Pfam" id="PF13966"/>
    </source>
</evidence>